<dbReference type="Proteomes" id="UP000199112">
    <property type="component" value="Unassembled WGS sequence"/>
</dbReference>
<organism evidence="1 2">
    <name type="scientific">Natronorubrum sediminis</name>
    <dbReference type="NCBI Taxonomy" id="640943"/>
    <lineage>
        <taxon>Archaea</taxon>
        <taxon>Methanobacteriati</taxon>
        <taxon>Methanobacteriota</taxon>
        <taxon>Stenosarchaea group</taxon>
        <taxon>Halobacteria</taxon>
        <taxon>Halobacteriales</taxon>
        <taxon>Natrialbaceae</taxon>
        <taxon>Natronorubrum</taxon>
    </lineage>
</organism>
<evidence type="ECO:0000313" key="2">
    <source>
        <dbReference type="Proteomes" id="UP000199112"/>
    </source>
</evidence>
<name>A0A1H6FLU5_9EURY</name>
<dbReference type="EMBL" id="FNWL01000001">
    <property type="protein sequence ID" value="SEH11078.1"/>
    <property type="molecule type" value="Genomic_DNA"/>
</dbReference>
<evidence type="ECO:0000313" key="1">
    <source>
        <dbReference type="EMBL" id="SEH11078.1"/>
    </source>
</evidence>
<accession>A0A1H6FLU5</accession>
<dbReference type="Pfam" id="PF13483">
    <property type="entry name" value="Lactamase_B_3"/>
    <property type="match status" value="1"/>
</dbReference>
<dbReference type="PANTHER" id="PTHR43546:SF8">
    <property type="entry name" value="METALLO-BETA-LACTAMASE DOMAIN-CONTAINING PROTEIN"/>
    <property type="match status" value="1"/>
</dbReference>
<dbReference type="AlphaFoldDB" id="A0A1H6FLU5"/>
<dbReference type="InterPro" id="IPR036866">
    <property type="entry name" value="RibonucZ/Hydroxyglut_hydro"/>
</dbReference>
<proteinExistence type="predicted"/>
<protein>
    <submittedName>
        <fullName evidence="1">L-ascorbate metabolism protein UlaG, beta-lactamase superfamily</fullName>
    </submittedName>
</protein>
<dbReference type="SUPFAM" id="SSF56281">
    <property type="entry name" value="Metallo-hydrolase/oxidoreductase"/>
    <property type="match status" value="1"/>
</dbReference>
<dbReference type="InterPro" id="IPR050114">
    <property type="entry name" value="UPF0173_UPF0282_UlaG_hydrolase"/>
</dbReference>
<keyword evidence="2" id="KW-1185">Reference proteome</keyword>
<gene>
    <name evidence="1" type="ORF">SAMN04487967_0184</name>
</gene>
<dbReference type="Gene3D" id="3.60.15.10">
    <property type="entry name" value="Ribonuclease Z/Hydroxyacylglutathione hydrolase-like"/>
    <property type="match status" value="1"/>
</dbReference>
<sequence length="226" mass="24898">MIRVTMSITYEGITFERIGHASKRLETDDGTVIYIDPWEEVLESEPGDGDIVFVTHDDFDHYDPAGIDAVSGPDATVAVYEAVDTSDLERDVVDLPADGETTVDGITVQTVPAYNDPDGEHVDDDGNPFHAEGEVIGLRIDLDGTTVFCPSDTDFLEHHESITAAVFIPPIGGHFTMDRHEAADFARSVDPELVLPEHYDTFEPIETDAEAFVAELEDDDIRVELF</sequence>
<reference evidence="2" key="1">
    <citation type="submission" date="2016-10" db="EMBL/GenBank/DDBJ databases">
        <authorList>
            <person name="Varghese N."/>
            <person name="Submissions S."/>
        </authorList>
    </citation>
    <scope>NUCLEOTIDE SEQUENCE [LARGE SCALE GENOMIC DNA]</scope>
    <source>
        <strain evidence="2">CGMCC 1.8981</strain>
    </source>
</reference>
<dbReference type="PANTHER" id="PTHR43546">
    <property type="entry name" value="UPF0173 METAL-DEPENDENT HYDROLASE MJ1163-RELATED"/>
    <property type="match status" value="1"/>
</dbReference>